<accession>A0A1H7PBX8</accession>
<dbReference type="AlphaFoldDB" id="A0A1H7PBX8"/>
<evidence type="ECO:0008006" key="3">
    <source>
        <dbReference type="Google" id="ProtNLM"/>
    </source>
</evidence>
<protein>
    <recommendedName>
        <fullName evidence="3">Methyltransferase domain-containing protein</fullName>
    </recommendedName>
</protein>
<gene>
    <name evidence="1" type="ORF">SAMN04488526_2484</name>
</gene>
<proteinExistence type="predicted"/>
<reference evidence="1 2" key="1">
    <citation type="submission" date="2016-10" db="EMBL/GenBank/DDBJ databases">
        <authorList>
            <person name="de Groot N.N."/>
        </authorList>
    </citation>
    <scope>NUCLEOTIDE SEQUENCE [LARGE SCALE GENOMIC DNA]</scope>
    <source>
        <strain evidence="1 2">DSM 14858</strain>
    </source>
</reference>
<evidence type="ECO:0000313" key="2">
    <source>
        <dbReference type="Proteomes" id="UP000199283"/>
    </source>
</evidence>
<dbReference type="STRING" id="188906.SAMN04488526_2484"/>
<dbReference type="InterPro" id="IPR029063">
    <property type="entry name" value="SAM-dependent_MTases_sf"/>
</dbReference>
<dbReference type="OrthoDB" id="7666974at2"/>
<dbReference type="Gene3D" id="3.40.50.150">
    <property type="entry name" value="Vaccinia Virus protein VP39"/>
    <property type="match status" value="1"/>
</dbReference>
<keyword evidence="2" id="KW-1185">Reference proteome</keyword>
<dbReference type="EMBL" id="FNZQ01000004">
    <property type="protein sequence ID" value="SEL33136.1"/>
    <property type="molecule type" value="Genomic_DNA"/>
</dbReference>
<name>A0A1H7PBX8_9RHOB</name>
<dbReference type="SUPFAM" id="SSF53335">
    <property type="entry name" value="S-adenosyl-L-methionine-dependent methyltransferases"/>
    <property type="match status" value="1"/>
</dbReference>
<sequence length="256" mass="27584">MTSDAASPARIEAACDSAEISGLDVSMFDTRDHVNLILQRSEVLWDETRPGRAVRAWVNGDAAPLIAIAERRGDDIARRTAAVAWLEWRDMLYALVRRKPGSIADIGCGYAMADLFAHRDLGARLVLIDIEEAEERHFGFAETGAAYTSLDRARAFLEANGVPAQAIETVNPQSQDLSKTASVDLAMSMLSCGFHYPAATYSAFYADGVAPGGAVVLDVRTRKAAQERAVLEAVGPVEEIGRGAAHLRLLARKDAA</sequence>
<dbReference type="Proteomes" id="UP000199283">
    <property type="component" value="Unassembled WGS sequence"/>
</dbReference>
<evidence type="ECO:0000313" key="1">
    <source>
        <dbReference type="EMBL" id="SEL33136.1"/>
    </source>
</evidence>
<dbReference type="RefSeq" id="WP_092763159.1">
    <property type="nucleotide sequence ID" value="NZ_FNZQ01000004.1"/>
</dbReference>
<organism evidence="1 2">
    <name type="scientific">Jannaschia helgolandensis</name>
    <dbReference type="NCBI Taxonomy" id="188906"/>
    <lineage>
        <taxon>Bacteria</taxon>
        <taxon>Pseudomonadati</taxon>
        <taxon>Pseudomonadota</taxon>
        <taxon>Alphaproteobacteria</taxon>
        <taxon>Rhodobacterales</taxon>
        <taxon>Roseobacteraceae</taxon>
        <taxon>Jannaschia</taxon>
    </lineage>
</organism>